<evidence type="ECO:0000256" key="2">
    <source>
        <dbReference type="ARBA" id="ARBA00022771"/>
    </source>
</evidence>
<evidence type="ECO:0000313" key="7">
    <source>
        <dbReference type="EMBL" id="KAH7352767.1"/>
    </source>
</evidence>
<dbReference type="Pfam" id="PF13639">
    <property type="entry name" value="zf-RING_2"/>
    <property type="match status" value="1"/>
</dbReference>
<name>A0A8T2SMX6_CERRI</name>
<evidence type="ECO:0000256" key="3">
    <source>
        <dbReference type="ARBA" id="ARBA00022833"/>
    </source>
</evidence>
<dbReference type="InterPro" id="IPR013083">
    <property type="entry name" value="Znf_RING/FYVE/PHD"/>
</dbReference>
<dbReference type="Gene3D" id="3.30.40.10">
    <property type="entry name" value="Zinc/RING finger domain, C3HC4 (zinc finger)"/>
    <property type="match status" value="1"/>
</dbReference>
<keyword evidence="1" id="KW-0479">Metal-binding</keyword>
<dbReference type="OrthoDB" id="1149625at2759"/>
<dbReference type="Proteomes" id="UP000825935">
    <property type="component" value="Chromosome 19"/>
</dbReference>
<dbReference type="SUPFAM" id="SSF57850">
    <property type="entry name" value="RING/U-box"/>
    <property type="match status" value="1"/>
</dbReference>
<organism evidence="7 8">
    <name type="scientific">Ceratopteris richardii</name>
    <name type="common">Triangle waterfern</name>
    <dbReference type="NCBI Taxonomy" id="49495"/>
    <lineage>
        <taxon>Eukaryota</taxon>
        <taxon>Viridiplantae</taxon>
        <taxon>Streptophyta</taxon>
        <taxon>Embryophyta</taxon>
        <taxon>Tracheophyta</taxon>
        <taxon>Polypodiopsida</taxon>
        <taxon>Polypodiidae</taxon>
        <taxon>Polypodiales</taxon>
        <taxon>Pteridineae</taxon>
        <taxon>Pteridaceae</taxon>
        <taxon>Parkerioideae</taxon>
        <taxon>Ceratopteris</taxon>
    </lineage>
</organism>
<dbReference type="PROSITE" id="PS50089">
    <property type="entry name" value="ZF_RING_2"/>
    <property type="match status" value="1"/>
</dbReference>
<evidence type="ECO:0000256" key="1">
    <source>
        <dbReference type="ARBA" id="ARBA00022723"/>
    </source>
</evidence>
<dbReference type="GO" id="GO:0005737">
    <property type="term" value="C:cytoplasm"/>
    <property type="evidence" value="ECO:0007669"/>
    <property type="project" value="TreeGrafter"/>
</dbReference>
<evidence type="ECO:0000256" key="4">
    <source>
        <dbReference type="PROSITE-ProRule" id="PRU00175"/>
    </source>
</evidence>
<proteinExistence type="predicted"/>
<dbReference type="GO" id="GO:0016567">
    <property type="term" value="P:protein ubiquitination"/>
    <property type="evidence" value="ECO:0007669"/>
    <property type="project" value="TreeGrafter"/>
</dbReference>
<gene>
    <name evidence="7" type="ORF">KP509_19G062700</name>
</gene>
<dbReference type="EMBL" id="CM035424">
    <property type="protein sequence ID" value="KAH7352767.1"/>
    <property type="molecule type" value="Genomic_DNA"/>
</dbReference>
<feature type="compositionally biased region" description="Polar residues" evidence="5">
    <location>
        <begin position="116"/>
        <end position="131"/>
    </location>
</feature>
<dbReference type="PANTHER" id="PTHR15710:SF108">
    <property type="entry name" value="OS03G0286100 PROTEIN"/>
    <property type="match status" value="1"/>
</dbReference>
<protein>
    <recommendedName>
        <fullName evidence="6">RING-type domain-containing protein</fullName>
    </recommendedName>
</protein>
<evidence type="ECO:0000259" key="6">
    <source>
        <dbReference type="PROSITE" id="PS50089"/>
    </source>
</evidence>
<evidence type="ECO:0000313" key="8">
    <source>
        <dbReference type="Proteomes" id="UP000825935"/>
    </source>
</evidence>
<comment type="caution">
    <text evidence="7">The sequence shown here is derived from an EMBL/GenBank/DDBJ whole genome shotgun (WGS) entry which is preliminary data.</text>
</comment>
<dbReference type="PANTHER" id="PTHR15710">
    <property type="entry name" value="E3 UBIQUITIN-PROTEIN LIGASE PRAJA"/>
    <property type="match status" value="1"/>
</dbReference>
<dbReference type="GO" id="GO:0008270">
    <property type="term" value="F:zinc ion binding"/>
    <property type="evidence" value="ECO:0007669"/>
    <property type="project" value="UniProtKB-KW"/>
</dbReference>
<sequence length="330" mass="37560">MVKRITADTLVRVKVDSIDGCQCTYSNSEDNARLHASEAHDQDEPHVLHNVNEIQSDFIVLDAASRKSFEEALAELFEEALAEVLDLLAEEISNDRSDSTHNNLRTTEEEGEDFSKISNGRSDSTHNNLSTTEEEGEDFCSAYFADFREDKEALINCLLQLETHYSDRTDMFNHINHDDTYIGNIGEHIHDEQANQDFLSELSDNAINDNAIFFKWRTDMFNHINHDDTYIGNIGEHIHDEQANQDFLSELSDNAINDSNTAVEYQPAAQSDIEGPPVVFVKRKDLRGSSFTSQELPCLHLFHDECIIHWLDIQKSCPTCRFELDAAETI</sequence>
<reference evidence="7" key="1">
    <citation type="submission" date="2021-08" db="EMBL/GenBank/DDBJ databases">
        <title>WGS assembly of Ceratopteris richardii.</title>
        <authorList>
            <person name="Marchant D.B."/>
            <person name="Chen G."/>
            <person name="Jenkins J."/>
            <person name="Shu S."/>
            <person name="Leebens-Mack J."/>
            <person name="Grimwood J."/>
            <person name="Schmutz J."/>
            <person name="Soltis P."/>
            <person name="Soltis D."/>
            <person name="Chen Z.-H."/>
        </authorList>
    </citation>
    <scope>NUCLEOTIDE SEQUENCE</scope>
    <source>
        <strain evidence="7">Whitten #5841</strain>
        <tissue evidence="7">Leaf</tissue>
    </source>
</reference>
<feature type="domain" description="RING-type" evidence="6">
    <location>
        <begin position="296"/>
        <end position="321"/>
    </location>
</feature>
<keyword evidence="3" id="KW-0862">Zinc</keyword>
<dbReference type="GO" id="GO:0061630">
    <property type="term" value="F:ubiquitin protein ligase activity"/>
    <property type="evidence" value="ECO:0007669"/>
    <property type="project" value="TreeGrafter"/>
</dbReference>
<keyword evidence="8" id="KW-1185">Reference proteome</keyword>
<feature type="region of interest" description="Disordered" evidence="5">
    <location>
        <begin position="96"/>
        <end position="133"/>
    </location>
</feature>
<dbReference type="AlphaFoldDB" id="A0A8T2SMX6"/>
<evidence type="ECO:0000256" key="5">
    <source>
        <dbReference type="SAM" id="MobiDB-lite"/>
    </source>
</evidence>
<accession>A0A8T2SMX6</accession>
<keyword evidence="2 4" id="KW-0863">Zinc-finger</keyword>
<dbReference type="InterPro" id="IPR001841">
    <property type="entry name" value="Znf_RING"/>
</dbReference>